<feature type="domain" description="RsdA/BaiN/AoA(So)-like Rossmann fold-like" evidence="4">
    <location>
        <begin position="49"/>
        <end position="437"/>
    </location>
</feature>
<evidence type="ECO:0000256" key="1">
    <source>
        <dbReference type="ARBA" id="ARBA00001974"/>
    </source>
</evidence>
<gene>
    <name evidence="6" type="ORF">HALTITAN_2445</name>
</gene>
<dbReference type="SUPFAM" id="SSF160996">
    <property type="entry name" value="HI0933 insert domain-like"/>
    <property type="match status" value="1"/>
</dbReference>
<dbReference type="InterPro" id="IPR004792">
    <property type="entry name" value="BaiN-like"/>
</dbReference>
<evidence type="ECO:0000313" key="6">
    <source>
        <dbReference type="EMBL" id="ELY20770.1"/>
    </source>
</evidence>
<evidence type="ECO:0000313" key="7">
    <source>
        <dbReference type="Proteomes" id="UP000011651"/>
    </source>
</evidence>
<organism evidence="6 7">
    <name type="scientific">Vreelandella titanicae BH1</name>
    <dbReference type="NCBI Taxonomy" id="1204738"/>
    <lineage>
        <taxon>Bacteria</taxon>
        <taxon>Pseudomonadati</taxon>
        <taxon>Pseudomonadota</taxon>
        <taxon>Gammaproteobacteria</taxon>
        <taxon>Oceanospirillales</taxon>
        <taxon>Halomonadaceae</taxon>
        <taxon>Vreelandella</taxon>
    </lineage>
</organism>
<sequence length="439" mass="47990">MFSALDNIYTVIVYGNCIRIIIFKCDPVRMPAFYDGSRSQYELSIMIYDVVIIGAGAAGLMCAAQAGYAGKRVLVLDHANKAGKKILMSGGGRCNFTNLGTTPQHFYSSNPYFCISALKRYRPEHFVELVERHGVEHVEKTPGQLFCATSAKDIVHTLLTECEWAGAEIRLSTQVTRVEQQGSAMRLTTSIGKIDAGVVVIASGGLSIPSMGATGFGYDIARQFGLEVFATRPGLVPFTLSDTWKARAADLSGLSVPVAVSAGSRRFVEPMLFTHRGLSGPAMLQISSVWQPGESISIDLLPNENVAESLRHARQETPKRQLSTWLGERFPKRFAQALLEWYPDHDLARPLAQYANAALDEWVQRLNAWQLKPAGTEGWRTAEVTMGGVNTDAISSKTFEVKGLPQLRFIGEVLDVTGELGGYNFQWAWASGVACGQSV</sequence>
<dbReference type="InterPro" id="IPR055178">
    <property type="entry name" value="RsdA/BaiN/AoA(So)-like_dom"/>
</dbReference>
<dbReference type="PRINTS" id="PR00411">
    <property type="entry name" value="PNDRDTASEI"/>
</dbReference>
<dbReference type="InterPro" id="IPR057661">
    <property type="entry name" value="RsdA/BaiN/AoA(So)_Rossmann"/>
</dbReference>
<dbReference type="AlphaFoldDB" id="L9U781"/>
<dbReference type="InterPro" id="IPR036188">
    <property type="entry name" value="FAD/NAD-bd_sf"/>
</dbReference>
<evidence type="ECO:0000259" key="4">
    <source>
        <dbReference type="Pfam" id="PF03486"/>
    </source>
</evidence>
<proteinExistence type="predicted"/>
<dbReference type="Pfam" id="PF03486">
    <property type="entry name" value="HI0933_like"/>
    <property type="match status" value="1"/>
</dbReference>
<evidence type="ECO:0000259" key="5">
    <source>
        <dbReference type="Pfam" id="PF22780"/>
    </source>
</evidence>
<dbReference type="Proteomes" id="UP000011651">
    <property type="component" value="Unassembled WGS sequence"/>
</dbReference>
<reference evidence="6 7" key="1">
    <citation type="journal article" date="2013" name="Genome Announc.">
        <title>Draft Genome of the Marine Gammaproteobacterium Halomonas titanicae.</title>
        <authorList>
            <person name="Sanchez-Porro C."/>
            <person name="de la Haba R.R."/>
            <person name="Cruz-Hernandez N."/>
            <person name="Gonzalez J.M."/>
            <person name="Reyes-Guirao C."/>
            <person name="Navarro-Sampedro L."/>
            <person name="Carballo M."/>
            <person name="Ventosa A."/>
        </authorList>
    </citation>
    <scope>NUCLEOTIDE SEQUENCE [LARGE SCALE GENOMIC DNA]</scope>
    <source>
        <strain evidence="6 7">BH1</strain>
    </source>
</reference>
<dbReference type="Gene3D" id="3.50.50.60">
    <property type="entry name" value="FAD/NAD(P)-binding domain"/>
    <property type="match status" value="1"/>
</dbReference>
<evidence type="ECO:0000256" key="2">
    <source>
        <dbReference type="ARBA" id="ARBA00022630"/>
    </source>
</evidence>
<keyword evidence="3" id="KW-0274">FAD</keyword>
<dbReference type="Pfam" id="PF22780">
    <property type="entry name" value="HI0933_like_1st"/>
    <property type="match status" value="1"/>
</dbReference>
<dbReference type="PATRIC" id="fig|1204738.3.peg.3708"/>
<feature type="domain" description="RsdA/BaiN/AoA(So)-like insert" evidence="5">
    <location>
        <begin position="232"/>
        <end position="384"/>
    </location>
</feature>
<accession>L9U781</accession>
<keyword evidence="2" id="KW-0285">Flavoprotein</keyword>
<comment type="caution">
    <text evidence="6">The sequence shown here is derived from an EMBL/GenBank/DDBJ whole genome shotgun (WGS) entry which is preliminary data.</text>
</comment>
<dbReference type="EMBL" id="AOPO01000012">
    <property type="protein sequence ID" value="ELY20770.1"/>
    <property type="molecule type" value="Genomic_DNA"/>
</dbReference>
<dbReference type="NCBIfam" id="TIGR00275">
    <property type="entry name" value="aminoacetone oxidase family FAD-binding enzyme"/>
    <property type="match status" value="1"/>
</dbReference>
<protein>
    <submittedName>
        <fullName evidence="6">Uncharacterized protein</fullName>
    </submittedName>
</protein>
<name>L9U781_9GAMM</name>
<dbReference type="SUPFAM" id="SSF51905">
    <property type="entry name" value="FAD/NAD(P)-binding domain"/>
    <property type="match status" value="1"/>
</dbReference>
<dbReference type="PANTHER" id="PTHR42887">
    <property type="entry name" value="OS12G0638800 PROTEIN"/>
    <property type="match status" value="1"/>
</dbReference>
<dbReference type="Gene3D" id="2.40.30.10">
    <property type="entry name" value="Translation factors"/>
    <property type="match status" value="1"/>
</dbReference>
<comment type="cofactor">
    <cofactor evidence="1">
        <name>FAD</name>
        <dbReference type="ChEBI" id="CHEBI:57692"/>
    </cofactor>
</comment>
<evidence type="ECO:0000256" key="3">
    <source>
        <dbReference type="ARBA" id="ARBA00022827"/>
    </source>
</evidence>
<dbReference type="Gene3D" id="1.10.8.260">
    <property type="entry name" value="HI0933 insert domain-like"/>
    <property type="match status" value="1"/>
</dbReference>
<dbReference type="PANTHER" id="PTHR42887:SF2">
    <property type="entry name" value="OS12G0638800 PROTEIN"/>
    <property type="match status" value="1"/>
</dbReference>
<dbReference type="InterPro" id="IPR023166">
    <property type="entry name" value="BaiN-like_dom_sf"/>
</dbReference>